<reference evidence="2 3" key="1">
    <citation type="submission" date="2021-02" db="EMBL/GenBank/DDBJ databases">
        <title>Characterization of Marinitoga sp. nov. str. BP5-C20A.</title>
        <authorList>
            <person name="Erauso G."/>
            <person name="Postec A."/>
        </authorList>
    </citation>
    <scope>NUCLEOTIDE SEQUENCE [LARGE SCALE GENOMIC DNA]</scope>
    <source>
        <strain evidence="2 3">BP5-C20A</strain>
    </source>
</reference>
<keyword evidence="3" id="KW-1185">Reference proteome</keyword>
<sequence length="282" mass="32743">MKDFFNPGEVLLKENEIYNFCYYIISGKVNTSLKNRELSSGEFIGAMGFLTGKPLLESYVANTKVEVLKIDKDTIPKILEEKEFSLFLEHIGKLYINIFFNSLYGITPNIYELLISKAMVTNRKDLIEDMQLDETDVLLAELDQILNAGEIFESELPEDPEIATESFKSLFNKENIDLAGIIVFTTNYIRKNTGNSQLCEDLIYGFEKSIEIEDRALVKYFLYLSCIYCNDSKRIKEVLEEYLEILRFWGIPAWGEMMIRIENYDVFLNIFNKKNTGDKNEM</sequence>
<dbReference type="InterPro" id="IPR018490">
    <property type="entry name" value="cNMP-bd_dom_sf"/>
</dbReference>
<dbReference type="CDD" id="cd00038">
    <property type="entry name" value="CAP_ED"/>
    <property type="match status" value="1"/>
</dbReference>
<organism evidence="2 3">
    <name type="scientific">Marinitoga aeolica</name>
    <dbReference type="NCBI Taxonomy" id="2809031"/>
    <lineage>
        <taxon>Bacteria</taxon>
        <taxon>Thermotogati</taxon>
        <taxon>Thermotogota</taxon>
        <taxon>Thermotogae</taxon>
        <taxon>Petrotogales</taxon>
        <taxon>Petrotogaceae</taxon>
        <taxon>Marinitoga</taxon>
    </lineage>
</organism>
<dbReference type="InterPro" id="IPR014710">
    <property type="entry name" value="RmlC-like_jellyroll"/>
</dbReference>
<dbReference type="RefSeq" id="WP_280999854.1">
    <property type="nucleotide sequence ID" value="NZ_CP069362.1"/>
</dbReference>
<dbReference type="InterPro" id="IPR000595">
    <property type="entry name" value="cNMP-bd_dom"/>
</dbReference>
<name>A0ABY8PS27_9BACT</name>
<dbReference type="SUPFAM" id="SSF51206">
    <property type="entry name" value="cAMP-binding domain-like"/>
    <property type="match status" value="1"/>
</dbReference>
<accession>A0ABY8PS27</accession>
<proteinExistence type="predicted"/>
<evidence type="ECO:0000313" key="3">
    <source>
        <dbReference type="Proteomes" id="UP001232493"/>
    </source>
</evidence>
<dbReference type="PROSITE" id="PS50042">
    <property type="entry name" value="CNMP_BINDING_3"/>
    <property type="match status" value="1"/>
</dbReference>
<evidence type="ECO:0000313" key="2">
    <source>
        <dbReference type="EMBL" id="WGS65431.1"/>
    </source>
</evidence>
<dbReference type="Gene3D" id="2.60.120.10">
    <property type="entry name" value="Jelly Rolls"/>
    <property type="match status" value="1"/>
</dbReference>
<gene>
    <name evidence="2" type="ORF">JRV97_02415</name>
</gene>
<protein>
    <submittedName>
        <fullName evidence="2">Cyclic nucleotide-binding domain-containing protein</fullName>
    </submittedName>
</protein>
<evidence type="ECO:0000259" key="1">
    <source>
        <dbReference type="PROSITE" id="PS50042"/>
    </source>
</evidence>
<dbReference type="Proteomes" id="UP001232493">
    <property type="component" value="Chromosome"/>
</dbReference>
<dbReference type="Pfam" id="PF00027">
    <property type="entry name" value="cNMP_binding"/>
    <property type="match status" value="1"/>
</dbReference>
<feature type="domain" description="Cyclic nucleotide-binding" evidence="1">
    <location>
        <begin position="1"/>
        <end position="79"/>
    </location>
</feature>
<dbReference type="EMBL" id="CP069362">
    <property type="protein sequence ID" value="WGS65431.1"/>
    <property type="molecule type" value="Genomic_DNA"/>
</dbReference>